<evidence type="ECO:0000313" key="2">
    <source>
        <dbReference type="EMBL" id="SNR86682.1"/>
    </source>
</evidence>
<dbReference type="AlphaFoldDB" id="A0A238ZU70"/>
<evidence type="ECO:0000259" key="1">
    <source>
        <dbReference type="Pfam" id="PF13717"/>
    </source>
</evidence>
<dbReference type="Proteomes" id="UP000198304">
    <property type="component" value="Unassembled WGS sequence"/>
</dbReference>
<dbReference type="InterPro" id="IPR054688">
    <property type="entry name" value="CD1247_N"/>
</dbReference>
<sequence>MNHLFEKVAYLKGLADGLDIEQSSKEGKLLLHIIDALDDFAEAIVIMNEDQEDLTEYVEALDEDLSDVEDELFEDDDYDEDEDEDDDIDFMEIECPNCDEEIFVDEDLFYDEGAEVTCPRCNKSIKLDEEFDCSCGHDHSHHE</sequence>
<gene>
    <name evidence="2" type="ORF">SAMN05446037_1001108</name>
</gene>
<dbReference type="InterPro" id="IPR011723">
    <property type="entry name" value="Znf/thioredoxin_put"/>
</dbReference>
<proteinExistence type="predicted"/>
<dbReference type="RefSeq" id="WP_089280906.1">
    <property type="nucleotide sequence ID" value="NZ_FZOJ01000001.1"/>
</dbReference>
<evidence type="ECO:0000313" key="3">
    <source>
        <dbReference type="Proteomes" id="UP000198304"/>
    </source>
</evidence>
<reference evidence="2 3" key="1">
    <citation type="submission" date="2017-06" db="EMBL/GenBank/DDBJ databases">
        <authorList>
            <person name="Kim H.J."/>
            <person name="Triplett B.A."/>
        </authorList>
    </citation>
    <scope>NUCLEOTIDE SEQUENCE [LARGE SCALE GENOMIC DNA]</scope>
    <source>
        <strain evidence="2 3">SCA</strain>
    </source>
</reference>
<feature type="domain" description="Zinc finger/thioredoxin putative" evidence="1">
    <location>
        <begin position="91"/>
        <end position="125"/>
    </location>
</feature>
<dbReference type="Pfam" id="PF13717">
    <property type="entry name" value="Zn_ribbon_4"/>
    <property type="match status" value="1"/>
</dbReference>
<keyword evidence="3" id="KW-1185">Reference proteome</keyword>
<name>A0A238ZU70_9FIRM</name>
<accession>A0A238ZU70</accession>
<protein>
    <submittedName>
        <fullName evidence="2">MJ0042 family finger-like domain-containing protein</fullName>
    </submittedName>
</protein>
<organism evidence="2 3">
    <name type="scientific">Anaerovirgula multivorans</name>
    <dbReference type="NCBI Taxonomy" id="312168"/>
    <lineage>
        <taxon>Bacteria</taxon>
        <taxon>Bacillati</taxon>
        <taxon>Bacillota</taxon>
        <taxon>Clostridia</taxon>
        <taxon>Peptostreptococcales</taxon>
        <taxon>Natronincolaceae</taxon>
        <taxon>Anaerovirgula</taxon>
    </lineage>
</organism>
<dbReference type="OrthoDB" id="2381377at2"/>
<dbReference type="NCBIfam" id="TIGR02098">
    <property type="entry name" value="MJ0042_CXXC"/>
    <property type="match status" value="1"/>
</dbReference>
<dbReference type="EMBL" id="FZOJ01000001">
    <property type="protein sequence ID" value="SNR86682.1"/>
    <property type="molecule type" value="Genomic_DNA"/>
</dbReference>
<dbReference type="NCBIfam" id="NF045650">
    <property type="entry name" value="CD1247_Nterm"/>
    <property type="match status" value="1"/>
</dbReference>